<dbReference type="InterPro" id="IPR037066">
    <property type="entry name" value="Plug_dom_sf"/>
</dbReference>
<evidence type="ECO:0000256" key="5">
    <source>
        <dbReference type="ARBA" id="ARBA00022692"/>
    </source>
</evidence>
<dbReference type="Gene3D" id="2.40.170.20">
    <property type="entry name" value="TonB-dependent receptor, beta-barrel domain"/>
    <property type="match status" value="1"/>
</dbReference>
<comment type="caution">
    <text evidence="18">The sequence shown here is derived from an EMBL/GenBank/DDBJ whole genome shotgun (WGS) entry which is preliminary data.</text>
</comment>
<dbReference type="PROSITE" id="PS01156">
    <property type="entry name" value="TONB_DEPENDENT_REC_2"/>
    <property type="match status" value="1"/>
</dbReference>
<evidence type="ECO:0000256" key="1">
    <source>
        <dbReference type="ARBA" id="ARBA00004571"/>
    </source>
</evidence>
<evidence type="ECO:0000256" key="4">
    <source>
        <dbReference type="ARBA" id="ARBA00022496"/>
    </source>
</evidence>
<evidence type="ECO:0000256" key="6">
    <source>
        <dbReference type="ARBA" id="ARBA00022729"/>
    </source>
</evidence>
<evidence type="ECO:0000256" key="2">
    <source>
        <dbReference type="ARBA" id="ARBA00022448"/>
    </source>
</evidence>
<comment type="similarity">
    <text evidence="12 14">Belongs to the TonB-dependent receptor family.</text>
</comment>
<feature type="signal peptide" evidence="15">
    <location>
        <begin position="1"/>
        <end position="23"/>
    </location>
</feature>
<accession>A0ABV3QRE4</accession>
<organism evidence="18 19">
    <name type="scientific">Rhodanobacter geophilus</name>
    <dbReference type="NCBI Taxonomy" id="3162488"/>
    <lineage>
        <taxon>Bacteria</taxon>
        <taxon>Pseudomonadati</taxon>
        <taxon>Pseudomonadota</taxon>
        <taxon>Gammaproteobacteria</taxon>
        <taxon>Lysobacterales</taxon>
        <taxon>Rhodanobacteraceae</taxon>
        <taxon>Rhodanobacter</taxon>
    </lineage>
</organism>
<keyword evidence="18" id="KW-0675">Receptor</keyword>
<evidence type="ECO:0000259" key="17">
    <source>
        <dbReference type="Pfam" id="PF07715"/>
    </source>
</evidence>
<feature type="domain" description="TonB-dependent receptor plug" evidence="17">
    <location>
        <begin position="55"/>
        <end position="166"/>
    </location>
</feature>
<dbReference type="PANTHER" id="PTHR32552:SF81">
    <property type="entry name" value="TONB-DEPENDENT OUTER MEMBRANE RECEPTOR"/>
    <property type="match status" value="1"/>
</dbReference>
<evidence type="ECO:0000256" key="8">
    <source>
        <dbReference type="ARBA" id="ARBA00023065"/>
    </source>
</evidence>
<keyword evidence="6 15" id="KW-0732">Signal</keyword>
<dbReference type="Pfam" id="PF00593">
    <property type="entry name" value="TonB_dep_Rec_b-barrel"/>
    <property type="match status" value="1"/>
</dbReference>
<dbReference type="SUPFAM" id="SSF56935">
    <property type="entry name" value="Porins"/>
    <property type="match status" value="1"/>
</dbReference>
<comment type="subcellular location">
    <subcellularLocation>
        <location evidence="1 12">Cell outer membrane</location>
        <topology evidence="1 12">Multi-pass membrane protein</topology>
    </subcellularLocation>
</comment>
<dbReference type="Proteomes" id="UP001556170">
    <property type="component" value="Unassembled WGS sequence"/>
</dbReference>
<reference evidence="18 19" key="1">
    <citation type="submission" date="2024-06" db="EMBL/GenBank/DDBJ databases">
        <authorList>
            <person name="Woo H."/>
        </authorList>
    </citation>
    <scope>NUCLEOTIDE SEQUENCE [LARGE SCALE GENOMIC DNA]</scope>
    <source>
        <strain evidence="18 19">S2-g</strain>
    </source>
</reference>
<dbReference type="EMBL" id="JBFOHL010000011">
    <property type="protein sequence ID" value="MEW9625171.1"/>
    <property type="molecule type" value="Genomic_DNA"/>
</dbReference>
<evidence type="ECO:0000256" key="13">
    <source>
        <dbReference type="PROSITE-ProRule" id="PRU10144"/>
    </source>
</evidence>
<feature type="chain" id="PRO_5046278524" evidence="15">
    <location>
        <begin position="24"/>
        <end position="717"/>
    </location>
</feature>
<proteinExistence type="inferred from homology"/>
<keyword evidence="9 14" id="KW-0798">TonB box</keyword>
<protein>
    <submittedName>
        <fullName evidence="18">TonB-dependent receptor family protein</fullName>
    </submittedName>
</protein>
<evidence type="ECO:0000256" key="3">
    <source>
        <dbReference type="ARBA" id="ARBA00022452"/>
    </source>
</evidence>
<dbReference type="InterPro" id="IPR036942">
    <property type="entry name" value="Beta-barrel_TonB_sf"/>
</dbReference>
<keyword evidence="19" id="KW-1185">Reference proteome</keyword>
<gene>
    <name evidence="18" type="ORF">ABQJ56_13155</name>
</gene>
<evidence type="ECO:0000256" key="10">
    <source>
        <dbReference type="ARBA" id="ARBA00023136"/>
    </source>
</evidence>
<dbReference type="PROSITE" id="PS52016">
    <property type="entry name" value="TONB_DEPENDENT_REC_3"/>
    <property type="match status" value="1"/>
</dbReference>
<feature type="domain" description="TonB-dependent receptor-like beta-barrel" evidence="16">
    <location>
        <begin position="279"/>
        <end position="682"/>
    </location>
</feature>
<evidence type="ECO:0000256" key="12">
    <source>
        <dbReference type="PROSITE-ProRule" id="PRU01360"/>
    </source>
</evidence>
<evidence type="ECO:0000256" key="15">
    <source>
        <dbReference type="SAM" id="SignalP"/>
    </source>
</evidence>
<keyword evidence="3 12" id="KW-1134">Transmembrane beta strand</keyword>
<sequence length="717" mass="77423">MARSAKRAAVSVAWLAVAPACWATVPAEAAAGHQDAAAKVLPAVRVNASRLRVDPRDVPAALSVVEVDPARAGQPGVNLSEALVGVPGVLARDRQNYAQDEQFSIRGFGARSTFGVRSIRLFVDGIPATLPDGQGQVSGFDLDMGGRLEVLRGPFSVLYGNAAGGVVQLWTAPGTAVPQTTLGLYAGSHDSFRYSADTRGLFGDVDYNVAAAQFLSGGYRGHSRVNRQSAHARFGIPLGGQRKLTVVLDRIDQPRAEDPMGLTRAQLDADPRQASPAAVQYDTRKSIRQDQLGLVYDQSFGHDDRLRIAGYFGHRDILQYQSVPVATQRNPLQPGGVVAPVTDYGGLDLRWTHDGRLLGRDTELVLGGGGDAQWQHRLGYQNFAGGTLGVTGALRRDEDDDVDNLDAYAQWYWYVAEHWSLLLGLRHDRVHFDERDHYITPANPDDSGHVDYTATTPVLGVLFHPRDDLQLYASLGRGFETPSYNELGYRSDGRPGLAFNLRAARSEHREVGLKWQPTAALQAGLAVFRADTRDELAVATSENGRATYRNVGAARRQGIELSMAGTIAAAWRIEAGFTHLQAVFRNGFLACTGTPCLVPDVPVRPGARIPGVPGNYGSLRLQHGSDLGWREGLTLTGAGSVVANDIQTARAAGYGLAGVDVAYVFALGPARRLQLSARIDNLADRRYVGSVIVNDGNGRYYEPGPERSWMLGARLSF</sequence>
<keyword evidence="11 12" id="KW-0998">Cell outer membrane</keyword>
<evidence type="ECO:0000313" key="18">
    <source>
        <dbReference type="EMBL" id="MEW9625171.1"/>
    </source>
</evidence>
<dbReference type="RefSeq" id="WP_367845460.1">
    <property type="nucleotide sequence ID" value="NZ_JBFOHL010000011.1"/>
</dbReference>
<dbReference type="InterPro" id="IPR012910">
    <property type="entry name" value="Plug_dom"/>
</dbReference>
<evidence type="ECO:0000313" key="19">
    <source>
        <dbReference type="Proteomes" id="UP001556170"/>
    </source>
</evidence>
<dbReference type="PANTHER" id="PTHR32552">
    <property type="entry name" value="FERRICHROME IRON RECEPTOR-RELATED"/>
    <property type="match status" value="1"/>
</dbReference>
<evidence type="ECO:0000256" key="7">
    <source>
        <dbReference type="ARBA" id="ARBA00023004"/>
    </source>
</evidence>
<dbReference type="InterPro" id="IPR000531">
    <property type="entry name" value="Beta-barrel_TonB"/>
</dbReference>
<keyword evidence="7" id="KW-0408">Iron</keyword>
<evidence type="ECO:0000256" key="9">
    <source>
        <dbReference type="ARBA" id="ARBA00023077"/>
    </source>
</evidence>
<dbReference type="Gene3D" id="2.170.130.10">
    <property type="entry name" value="TonB-dependent receptor, plug domain"/>
    <property type="match status" value="1"/>
</dbReference>
<feature type="short sequence motif" description="TonB C-terminal box" evidence="13">
    <location>
        <begin position="700"/>
        <end position="717"/>
    </location>
</feature>
<evidence type="ECO:0000259" key="16">
    <source>
        <dbReference type="Pfam" id="PF00593"/>
    </source>
</evidence>
<name>A0ABV3QRE4_9GAMM</name>
<keyword evidence="4" id="KW-0410">Iron transport</keyword>
<keyword evidence="5 12" id="KW-0812">Transmembrane</keyword>
<dbReference type="CDD" id="cd01347">
    <property type="entry name" value="ligand_gated_channel"/>
    <property type="match status" value="1"/>
</dbReference>
<keyword evidence="8" id="KW-0406">Ion transport</keyword>
<evidence type="ECO:0000256" key="14">
    <source>
        <dbReference type="RuleBase" id="RU003357"/>
    </source>
</evidence>
<keyword evidence="10 12" id="KW-0472">Membrane</keyword>
<dbReference type="InterPro" id="IPR010917">
    <property type="entry name" value="TonB_rcpt_CS"/>
</dbReference>
<dbReference type="InterPro" id="IPR039426">
    <property type="entry name" value="TonB-dep_rcpt-like"/>
</dbReference>
<evidence type="ECO:0000256" key="11">
    <source>
        <dbReference type="ARBA" id="ARBA00023237"/>
    </source>
</evidence>
<keyword evidence="2 12" id="KW-0813">Transport</keyword>
<dbReference type="Pfam" id="PF07715">
    <property type="entry name" value="Plug"/>
    <property type="match status" value="1"/>
</dbReference>